<comment type="subcellular location">
    <subcellularLocation>
        <location evidence="1">Nucleus</location>
    </subcellularLocation>
</comment>
<evidence type="ECO:0000256" key="4">
    <source>
        <dbReference type="ARBA" id="ARBA00023163"/>
    </source>
</evidence>
<keyword evidence="2" id="KW-0805">Transcription regulation</keyword>
<protein>
    <recommendedName>
        <fullName evidence="8">TF-B3 domain-containing protein</fullName>
    </recommendedName>
</protein>
<evidence type="ECO:0000256" key="3">
    <source>
        <dbReference type="ARBA" id="ARBA00023125"/>
    </source>
</evidence>
<feature type="compositionally biased region" description="Acidic residues" evidence="7">
    <location>
        <begin position="321"/>
        <end position="334"/>
    </location>
</feature>
<gene>
    <name evidence="9" type="ORF">BVRB_013540</name>
</gene>
<feature type="coiled-coil region" evidence="6">
    <location>
        <begin position="71"/>
        <end position="105"/>
    </location>
</feature>
<reference evidence="9 10" key="1">
    <citation type="journal article" date="2014" name="Nature">
        <title>The genome of the recently domesticated crop plant sugar beet (Beta vulgaris).</title>
        <authorList>
            <person name="Dohm J.C."/>
            <person name="Minoche A.E."/>
            <person name="Holtgrawe D."/>
            <person name="Capella-Gutierrez S."/>
            <person name="Zakrzewski F."/>
            <person name="Tafer H."/>
            <person name="Rupp O."/>
            <person name="Sorensen T.R."/>
            <person name="Stracke R."/>
            <person name="Reinhardt R."/>
            <person name="Goesmann A."/>
            <person name="Kraft T."/>
            <person name="Schulz B."/>
            <person name="Stadler P.F."/>
            <person name="Schmidt T."/>
            <person name="Gabaldon T."/>
            <person name="Lehrach H."/>
            <person name="Weisshaar B."/>
            <person name="Himmelbauer H."/>
        </authorList>
    </citation>
    <scope>NUCLEOTIDE SEQUENCE [LARGE SCALE GENOMIC DNA]</scope>
    <source>
        <tissue evidence="9">Taproot</tissue>
    </source>
</reference>
<dbReference type="OrthoDB" id="623918at2759"/>
<accession>A0A0J8B1W5</accession>
<dbReference type="EMBL" id="KQ090624">
    <property type="protein sequence ID" value="KMS94981.1"/>
    <property type="molecule type" value="Genomic_DNA"/>
</dbReference>
<dbReference type="GO" id="GO:0003677">
    <property type="term" value="F:DNA binding"/>
    <property type="evidence" value="ECO:0007669"/>
    <property type="project" value="UniProtKB-KW"/>
</dbReference>
<dbReference type="Pfam" id="PF02362">
    <property type="entry name" value="B3"/>
    <property type="match status" value="2"/>
</dbReference>
<feature type="region of interest" description="Disordered" evidence="7">
    <location>
        <begin position="312"/>
        <end position="348"/>
    </location>
</feature>
<keyword evidence="10" id="KW-1185">Reference proteome</keyword>
<keyword evidence="6" id="KW-0175">Coiled coil</keyword>
<evidence type="ECO:0000256" key="6">
    <source>
        <dbReference type="SAM" id="Coils"/>
    </source>
</evidence>
<dbReference type="Proteomes" id="UP000035740">
    <property type="component" value="Unassembled WGS sequence"/>
</dbReference>
<dbReference type="CDD" id="cd10017">
    <property type="entry name" value="B3_DNA"/>
    <property type="match status" value="2"/>
</dbReference>
<proteinExistence type="predicted"/>
<evidence type="ECO:0000256" key="7">
    <source>
        <dbReference type="SAM" id="MobiDB-lite"/>
    </source>
</evidence>
<dbReference type="GO" id="GO:0005634">
    <property type="term" value="C:nucleus"/>
    <property type="evidence" value="ECO:0007669"/>
    <property type="project" value="UniProtKB-SubCell"/>
</dbReference>
<keyword evidence="3" id="KW-0238">DNA-binding</keyword>
<dbReference type="InterPro" id="IPR015300">
    <property type="entry name" value="DNA-bd_pseudobarrel_sf"/>
</dbReference>
<feature type="compositionally biased region" description="Pro residues" evidence="7">
    <location>
        <begin position="162"/>
        <end position="171"/>
    </location>
</feature>
<dbReference type="PANTHER" id="PTHR31920:SF37">
    <property type="entry name" value="B3 DOMAIN-CONTAINING TRANSCRIPTION FACTOR VRN1"/>
    <property type="match status" value="1"/>
</dbReference>
<sequence>MNILNDIHDESVKQGVGLPPNFRLYYKNPRTKQRVELYKDVQMSNMWGGFAGKDAIEIFIEETNQPLRFVFKFVLELREQAEKEREEERRRQEEEEKILRELENQEPPLAIEIPVYSVDDLSVMEWYRVYSEEEVVMGESEPQPDATQPEYPPSSPRSSPVTQPPQPPSSPLPSSATQPPRPPSKKRRDKMAPSFYKKMGVCSTQDDKIRIPAKYVKRYYEKQFAKDYVNLRAADGRVWRVELLKVSGTLWLSKGWEVFLESYSIEYGYLVLFSYKEIEDEFHVNIYDKTCCEIVHEFAFENHTDKAEEVVGFSSEHEDIDRDDDDDDDDDDDCIVPYSEEGPNGSTKEFEEFESLNPHFKSIVRRWSLTSWGLTIPLQYAREHLDGKNREKIILEGPGKMRYYNVNVNVYLRNCVKEKALISGSVMRKFFTDNELKLGDCCVFELIHPQSNTYKATIFRAP</sequence>
<evidence type="ECO:0000259" key="8">
    <source>
        <dbReference type="PROSITE" id="PS50863"/>
    </source>
</evidence>
<dbReference type="Gene3D" id="2.40.330.10">
    <property type="entry name" value="DNA-binding pseudobarrel domain"/>
    <property type="match status" value="2"/>
</dbReference>
<dbReference type="InterPro" id="IPR003340">
    <property type="entry name" value="B3_DNA-bd"/>
</dbReference>
<dbReference type="SMART" id="SM01019">
    <property type="entry name" value="B3"/>
    <property type="match status" value="2"/>
</dbReference>
<feature type="region of interest" description="Disordered" evidence="7">
    <location>
        <begin position="137"/>
        <end position="190"/>
    </location>
</feature>
<dbReference type="SUPFAM" id="SSF101936">
    <property type="entry name" value="DNA-binding pseudobarrel domain"/>
    <property type="match status" value="2"/>
</dbReference>
<evidence type="ECO:0000256" key="5">
    <source>
        <dbReference type="ARBA" id="ARBA00023242"/>
    </source>
</evidence>
<evidence type="ECO:0000313" key="9">
    <source>
        <dbReference type="EMBL" id="KMS94981.1"/>
    </source>
</evidence>
<name>A0A0J8B1W5_BETVV</name>
<dbReference type="AlphaFoldDB" id="A0A0J8B1W5"/>
<keyword evidence="5" id="KW-0539">Nucleus</keyword>
<evidence type="ECO:0000313" key="10">
    <source>
        <dbReference type="Proteomes" id="UP000035740"/>
    </source>
</evidence>
<feature type="domain" description="TF-B3" evidence="8">
    <location>
        <begin position="194"/>
        <end position="290"/>
    </location>
</feature>
<organism evidence="9 10">
    <name type="scientific">Beta vulgaris subsp. vulgaris</name>
    <name type="common">Beet</name>
    <dbReference type="NCBI Taxonomy" id="3555"/>
    <lineage>
        <taxon>Eukaryota</taxon>
        <taxon>Viridiplantae</taxon>
        <taxon>Streptophyta</taxon>
        <taxon>Embryophyta</taxon>
        <taxon>Tracheophyta</taxon>
        <taxon>Spermatophyta</taxon>
        <taxon>Magnoliopsida</taxon>
        <taxon>eudicotyledons</taxon>
        <taxon>Gunneridae</taxon>
        <taxon>Pentapetalae</taxon>
        <taxon>Caryophyllales</taxon>
        <taxon>Chenopodiaceae</taxon>
        <taxon>Betoideae</taxon>
        <taxon>Beta</taxon>
    </lineage>
</organism>
<keyword evidence="4" id="KW-0804">Transcription</keyword>
<dbReference type="PANTHER" id="PTHR31920">
    <property type="entry name" value="B3 DOMAIN-CONTAINING"/>
    <property type="match status" value="1"/>
</dbReference>
<dbReference type="InterPro" id="IPR050655">
    <property type="entry name" value="Plant_B3_domain"/>
</dbReference>
<evidence type="ECO:0000256" key="2">
    <source>
        <dbReference type="ARBA" id="ARBA00023015"/>
    </source>
</evidence>
<evidence type="ECO:0000256" key="1">
    <source>
        <dbReference type="ARBA" id="ARBA00004123"/>
    </source>
</evidence>
<dbReference type="Gramene" id="KMS94981">
    <property type="protein sequence ID" value="KMS94981"/>
    <property type="gene ID" value="BVRB_013540"/>
</dbReference>
<dbReference type="PROSITE" id="PS50863">
    <property type="entry name" value="B3"/>
    <property type="match status" value="1"/>
</dbReference>